<evidence type="ECO:0000256" key="2">
    <source>
        <dbReference type="SAM" id="MobiDB-lite"/>
    </source>
</evidence>
<sequence>MAFIYPAQSFESGRISTVPAEASVGASTATTWGLSTAPTETSSFFSKSDDGQSSATSGNQDAKVIVVAKTNEKKGGGAGGGGRGGGGGGGGKGGKGGKGGGGTSLSTTPLGSRWRNDFYPKHSGLPVGLGTDSHEEDAGPGGEDLDIYDALKNIIADAEKQLGAVSDEQNKYQDFKNMLDRLLKEAEDPKNWADVAKKYNEYVAKLNDEINAVTSGVAASPKNNLPFRKIALAAAGTFGMWYTSS</sequence>
<gene>
    <name evidence="3" type="ORF">FFLO_02029</name>
</gene>
<proteinExistence type="predicted"/>
<feature type="coiled-coil region" evidence="1">
    <location>
        <begin position="148"/>
        <end position="185"/>
    </location>
</feature>
<accession>A0A8K0JQD8</accession>
<feature type="compositionally biased region" description="Polar residues" evidence="2">
    <location>
        <begin position="25"/>
        <end position="60"/>
    </location>
</feature>
<evidence type="ECO:0000313" key="4">
    <source>
        <dbReference type="Proteomes" id="UP000812966"/>
    </source>
</evidence>
<organism evidence="3 4">
    <name type="scientific">Filobasidium floriforme</name>
    <dbReference type="NCBI Taxonomy" id="5210"/>
    <lineage>
        <taxon>Eukaryota</taxon>
        <taxon>Fungi</taxon>
        <taxon>Dikarya</taxon>
        <taxon>Basidiomycota</taxon>
        <taxon>Agaricomycotina</taxon>
        <taxon>Tremellomycetes</taxon>
        <taxon>Filobasidiales</taxon>
        <taxon>Filobasidiaceae</taxon>
        <taxon>Filobasidium</taxon>
    </lineage>
</organism>
<keyword evidence="1" id="KW-0175">Coiled coil</keyword>
<keyword evidence="4" id="KW-1185">Reference proteome</keyword>
<feature type="region of interest" description="Disordered" evidence="2">
    <location>
        <begin position="24"/>
        <end position="112"/>
    </location>
</feature>
<evidence type="ECO:0000313" key="3">
    <source>
        <dbReference type="EMBL" id="KAG7562555.1"/>
    </source>
</evidence>
<protein>
    <submittedName>
        <fullName evidence="3">Uncharacterized protein</fullName>
    </submittedName>
</protein>
<comment type="caution">
    <text evidence="3">The sequence shown here is derived from an EMBL/GenBank/DDBJ whole genome shotgun (WGS) entry which is preliminary data.</text>
</comment>
<feature type="compositionally biased region" description="Gly residues" evidence="2">
    <location>
        <begin position="76"/>
        <end position="103"/>
    </location>
</feature>
<evidence type="ECO:0000256" key="1">
    <source>
        <dbReference type="SAM" id="Coils"/>
    </source>
</evidence>
<dbReference type="EMBL" id="JABELV010000030">
    <property type="protein sequence ID" value="KAG7562555.1"/>
    <property type="molecule type" value="Genomic_DNA"/>
</dbReference>
<dbReference type="AlphaFoldDB" id="A0A8K0JQD8"/>
<reference evidence="3" key="1">
    <citation type="submission" date="2020-04" db="EMBL/GenBank/DDBJ databases">
        <title>Analysis of mating type loci in Filobasidium floriforme.</title>
        <authorList>
            <person name="Nowrousian M."/>
        </authorList>
    </citation>
    <scope>NUCLEOTIDE SEQUENCE</scope>
    <source>
        <strain evidence="3">CBS 6242</strain>
    </source>
</reference>
<dbReference type="Proteomes" id="UP000812966">
    <property type="component" value="Unassembled WGS sequence"/>
</dbReference>
<name>A0A8K0JQD8_9TREE</name>